<dbReference type="Gene3D" id="3.60.15.10">
    <property type="entry name" value="Ribonuclease Z/Hydroxyacylglutathione hydrolase-like"/>
    <property type="match status" value="1"/>
</dbReference>
<dbReference type="EMBL" id="JABFAI010000389">
    <property type="protein sequence ID" value="KAF4944971.1"/>
    <property type="molecule type" value="Genomic_DNA"/>
</dbReference>
<dbReference type="InterPro" id="IPR046538">
    <property type="entry name" value="DUF6603"/>
</dbReference>
<organism evidence="3 4">
    <name type="scientific">Fusarium gaditjirri</name>
    <dbReference type="NCBI Taxonomy" id="282569"/>
    <lineage>
        <taxon>Eukaryota</taxon>
        <taxon>Fungi</taxon>
        <taxon>Dikarya</taxon>
        <taxon>Ascomycota</taxon>
        <taxon>Pezizomycotina</taxon>
        <taxon>Sordariomycetes</taxon>
        <taxon>Hypocreomycetidae</taxon>
        <taxon>Hypocreales</taxon>
        <taxon>Nectriaceae</taxon>
        <taxon>Fusarium</taxon>
        <taxon>Fusarium nisikadoi species complex</taxon>
    </lineage>
</organism>
<feature type="compositionally biased region" description="Polar residues" evidence="1">
    <location>
        <begin position="1487"/>
        <end position="1498"/>
    </location>
</feature>
<dbReference type="OrthoDB" id="5096628at2759"/>
<feature type="compositionally biased region" description="Low complexity" evidence="1">
    <location>
        <begin position="741"/>
        <end position="757"/>
    </location>
</feature>
<evidence type="ECO:0000259" key="2">
    <source>
        <dbReference type="Pfam" id="PF20248"/>
    </source>
</evidence>
<reference evidence="3" key="1">
    <citation type="journal article" date="2020" name="BMC Genomics">
        <title>Correction to: Identification and distribution of gene clusters required for synthesis of sphingolipid metabolism inhibitors in diverse species of the filamentous fungus Fusarium.</title>
        <authorList>
            <person name="Kim H.S."/>
            <person name="Lohmar J.M."/>
            <person name="Busman M."/>
            <person name="Brown D.W."/>
            <person name="Naumann T.A."/>
            <person name="Divon H.H."/>
            <person name="Lysoe E."/>
            <person name="Uhlig S."/>
            <person name="Proctor R.H."/>
        </authorList>
    </citation>
    <scope>NUCLEOTIDE SEQUENCE</scope>
    <source>
        <strain evidence="3">NRRL 45417</strain>
    </source>
</reference>
<gene>
    <name evidence="3" type="ORF">FGADI_12315</name>
</gene>
<dbReference type="Pfam" id="PF20248">
    <property type="entry name" value="DUF6603"/>
    <property type="match status" value="1"/>
</dbReference>
<sequence length="2947" mass="321632">MALELVKLHMVFAGRGDSFILEVRDGLGNRHLVLIDGGPAGHRYGTTGAPYTRYFMAAIRRIWDNGEAVDDDHRERVLVHHVINSHPDDDHYKGLLETLSLNFNRDDFELAGSVFTPYWPNDDSFSEIKGQLTRKHGQGLGFVATAATQNSFPAADYIHIHFPQQAHIAGIVEFVNPESPRHPDNGGGHIPRLNTANAVGKLVTPDDVRDKNDSSILMSIEQDPQNEKKAIFFTGDGEARRIYNYIPYHGSQENQNAWWDLVNIGIPPEVLNEYVLHYLAFDDPEHKAPTLTFIPDHGISTLINTYIADMTSALNQDGTALIPTQKMIKYKISDLETLVWRGGRTTGDMFSWINRYAKICNFFSSFTADSYVVSGSSTVYGHPTVAVITGLALAMQNQQRRANLYMTDAGMVYKQGLSVDGVGNKWPSISAAAEMLGLTPDDLFLRDNLNLKYLSKDYYLTIDADVTLPYPLSVNRETGNVTSRVSNFTNAEAQKQVYDHLKKTATVLEVRNAGALDVKTWRFEAKLDSGHSRYIGLKLEGKYLQITCLSTAADVYAKEVPSAQILGSNGWNNKQGFALALSLNKPSHIGDTFTIFLRKVEHEKQTKWAINYYNNNGYEFGFFQRGNKIADQASQPWKTLDEELLFTVRESPRNKHVLATDTHIPIPMNTTIIPLDAQDNEALLHVEQERQRLVVNESSDASSMKPGQLNIMGEVAPIGEPPQAADESSIAHLAPTTPIPSGTSSAHSTTAQTSHGSLEGTTLSLRDYFVLTGVDPELLQGVSVARLFAYCLEDEIKVAQLLCRAMPNTAAKASLAFLTPELDTSRVSYSTSPVGRMRITSATIPCSIAGVAGLPELDLSVVKIGVTHLGFELDNIGTSTEKITLNATVKALTADAAGGGGLELNLSLEMTDYMAELRFVARNLRSIVDLARAISLDASEVEKLPAPLTTQEKTGDRSAFSSLSCLSEKSSSVGFSLRSSEKQGVSFELSSIFFTVRFEDWDFWTSYLPPKIKTSKIKNPVTAITVLDPTTASRRRVKVEIEFQYNFDTIKMTLPGEEAEVEVKRYIGCRFVAEPMESASDFDFQLDLSCEGGLSVGDVFDTVGLDLDTSLATSFPPLEPMVEKVKVEHLSLGIELAHSKVTFTDWSIDLVAEEMAILPKFYLHDLRLNISKLVSGSFTCEGEAGFYLEEVDKHFRVSCRLPQAASPGHIAVDAPRGLTLAELMKCFSDLDVSTVPVIKDIVDIQLNKFRIGFGYEMLSGGDEPRHDSKLSVLTVSANLSKDELVIPIGETKTLTFTNLEFSFNWYTANYFSPSASKAIKTFSAKVVLPSGSFAGRIAYTSANSSLFLELIPMKQSTVGDFLKSVLPEDIVNAIIPVVGDLALKQGSIFVDTIDRCIDKLCIVFEKAQSIQLSKAPGAAFSVTSVELYYSRAKPTVNKQIGNATSSEAPSQHDPPKTPESASSERTPEEERFKFNTPESSKVIKSVAQATESGPTQSWDRNEAHPKQDTLLISSTISINDKRARLSVGYGAGVGEKSKTILFGVTEVDKGALGLGNILSLFLPGDSGSTSSLWDLDLLTTGGSEETLKPSPFSSLAPRQSDLAAILSVFGLEDLSQIPLLDQLKDVRVLHSDCAFSKASQSNKADMTHFVADLYMPRLTIGSLAAEDINFSLICYRQKEVESSNPKPTIDFELSAKLGSANTALKISYNGVQNEFSGSIISVDSSVLNVVDILGQVIPGTDSVLHSSLGGLTMKKLEMKLDRMTAQPTFFHIEFSPGSEMKLLGDTDGTMLVLRSLHLKYNTQVDSKSKGLFELSAMVNIAGVGMSFSLSTSTKSDSTDRYADFSIALISGESKDPGLKGLLTHFGLKVDETDVEAPEGCPSFGVGLRHIKGQFVDKNRLGLKLDELSFQVEAAPSLRLVEDPPITLNKVLLNISYSRSNDNKKNVSASVTGDLQISQLITLSIGFKKSKDSQEYRAEAGIIKSALFERSGGSRKLKLATIMEWLVGYTADSSIPDFVAEAEIDLNNSSIEMSFTKKKDGSTSTTLISMSVCIDTLVVQIARMRTISEDASKDSKPSWKTIVRFSVGQLPRPPPLPMVGQMEQPFAIDSHWTSGNLSHEDVGKLETVAIFNKKKIVSPRNTSQGIAFRKGISFMLLHNGEPFLVSKATNSKDGDGESDGLETKRLEKRVNGVSITNVGLGYDAKGQKVKIKFTARATIGPLDGELINFVMAVRLPRAVNGQNILLSDWSNLAIEMDLDGLSLSMTGSTLKVAGTLQRVKQKGQDMVVEGFEGGISVKVKKYEFTGFGSYRGVKYAGRDEFVSLMVYAMVQGPLLKTPYVEVRGISGGFGLGSQLIIPAIDDIHNFPLLMEPSSSSDAITTFAKFQGSNGRQYMKETNGASWVAAGVLAVACETVDISAIVTFPLDPDVGQISILGTASARFPRETDKKALASIKMNFSGTIDVQHGSIVFRGQIADKSFLLLEDCILTGGFAFGAWFGPSPQAGDWCLSIGGWHPAYIPPAHYPPPPPRMGISWNYGKHLSLNGTAYAAVTPDALMGGLAVHAAFRLGKLEASFYFRADLILNMHPLHYRATIEISANLSYEVDLLFYADKWSICFQAGLHISGPPFGGSVYFDWKVIQFSVDFGKEYEPPKSLSLGQFVDVCLKKDDKAPNANHILALEGGAVPSNTMSKEPQRPNSLWTVRGHALVFSVTSRLPATSIVLIDPSSNEPRRIKSGNKILSRPMQLPQHSEGLESTLTVKIDGQKLKDPFSFELIHESLPASLWGPFDSNTAKMLAGSSRESTVTHVTGLRIRAPGPTWSTQNPKIVSFSETAKCLKIPATFENDPEVIGNFSEKRRIDGASIDMANATNAILGRTRGKEAMASRNKTRAAIVNSWASFRQLARSSASKAATVPENASLLSIKSSVPERYAEGLEHFCHDAPGVAMG</sequence>
<feature type="region of interest" description="Disordered" evidence="1">
    <location>
        <begin position="1441"/>
        <end position="1502"/>
    </location>
</feature>
<name>A0A8H4WP68_9HYPO</name>
<dbReference type="Proteomes" id="UP000604273">
    <property type="component" value="Unassembled WGS sequence"/>
</dbReference>
<evidence type="ECO:0000256" key="1">
    <source>
        <dbReference type="SAM" id="MobiDB-lite"/>
    </source>
</evidence>
<dbReference type="InterPro" id="IPR036866">
    <property type="entry name" value="RibonucZ/Hydroxyglut_hydro"/>
</dbReference>
<comment type="caution">
    <text evidence="3">The sequence shown here is derived from an EMBL/GenBank/DDBJ whole genome shotgun (WGS) entry which is preliminary data.</text>
</comment>
<evidence type="ECO:0000313" key="4">
    <source>
        <dbReference type="Proteomes" id="UP000604273"/>
    </source>
</evidence>
<keyword evidence="4" id="KW-1185">Reference proteome</keyword>
<evidence type="ECO:0000313" key="3">
    <source>
        <dbReference type="EMBL" id="KAF4944971.1"/>
    </source>
</evidence>
<feature type="region of interest" description="Disordered" evidence="1">
    <location>
        <begin position="714"/>
        <end position="758"/>
    </location>
</feature>
<proteinExistence type="predicted"/>
<accession>A0A8H4WP68</accession>
<feature type="domain" description="DUF6603" evidence="2">
    <location>
        <begin position="2186"/>
        <end position="2711"/>
    </location>
</feature>
<protein>
    <recommendedName>
        <fullName evidence="2">DUF6603 domain-containing protein</fullName>
    </recommendedName>
</protein>
<reference evidence="3" key="2">
    <citation type="submission" date="2020-05" db="EMBL/GenBank/DDBJ databases">
        <authorList>
            <person name="Kim H.-S."/>
            <person name="Proctor R.H."/>
            <person name="Brown D.W."/>
        </authorList>
    </citation>
    <scope>NUCLEOTIDE SEQUENCE</scope>
    <source>
        <strain evidence="3">NRRL 45417</strain>
    </source>
</reference>